<evidence type="ECO:0000313" key="2">
    <source>
        <dbReference type="Proteomes" id="UP000605201"/>
    </source>
</evidence>
<comment type="caution">
    <text evidence="1">The sequence shown here is derived from an EMBL/GenBank/DDBJ whole genome shotgun (WGS) entry which is preliminary data.</text>
</comment>
<proteinExistence type="predicted"/>
<sequence length="62" mass="7067">MTTAMLPLQEALGYDMAQSLFAQQRNLVLEGLTDYWYLEGVSQLLRDSNVVKVKLKSFLNTN</sequence>
<protein>
    <submittedName>
        <fullName evidence="1">Uncharacterized protein</fullName>
    </submittedName>
</protein>
<dbReference type="EMBL" id="JACNIG010000464">
    <property type="protein sequence ID" value="MBC8434586.1"/>
    <property type="molecule type" value="Genomic_DNA"/>
</dbReference>
<reference evidence="1 2" key="1">
    <citation type="submission" date="2020-08" db="EMBL/GenBank/DDBJ databases">
        <title>Bridging the membrane lipid divide: bacteria of the FCB group superphylum have the potential to synthesize archaeal ether lipids.</title>
        <authorList>
            <person name="Villanueva L."/>
            <person name="Von Meijenfeldt F.A.B."/>
            <person name="Westbye A.B."/>
            <person name="Yadav S."/>
            <person name="Hopmans E.C."/>
            <person name="Dutilh B.E."/>
            <person name="Sinninghe Damste J.S."/>
        </authorList>
    </citation>
    <scope>NUCLEOTIDE SEQUENCE [LARGE SCALE GENOMIC DNA]</scope>
    <source>
        <strain evidence="1">NIOZ-UU17</strain>
    </source>
</reference>
<name>A0A8J6TPJ0_9BACT</name>
<gene>
    <name evidence="1" type="ORF">H8D96_21975</name>
</gene>
<dbReference type="AlphaFoldDB" id="A0A8J6TPJ0"/>
<evidence type="ECO:0000313" key="1">
    <source>
        <dbReference type="EMBL" id="MBC8434586.1"/>
    </source>
</evidence>
<accession>A0A8J6TPJ0</accession>
<dbReference type="Proteomes" id="UP000605201">
    <property type="component" value="Unassembled WGS sequence"/>
</dbReference>
<organism evidence="1 2">
    <name type="scientific">Candidatus Desulfatibia vada</name>
    <dbReference type="NCBI Taxonomy" id="2841696"/>
    <lineage>
        <taxon>Bacteria</taxon>
        <taxon>Pseudomonadati</taxon>
        <taxon>Thermodesulfobacteriota</taxon>
        <taxon>Desulfobacteria</taxon>
        <taxon>Desulfobacterales</taxon>
        <taxon>Desulfobacterales incertae sedis</taxon>
        <taxon>Candidatus Desulfatibia</taxon>
    </lineage>
</organism>